<feature type="chain" id="PRO_5043412035" description="Tetratricopeptide repeat protein" evidence="1">
    <location>
        <begin position="19"/>
        <end position="429"/>
    </location>
</feature>
<evidence type="ECO:0008006" key="4">
    <source>
        <dbReference type="Google" id="ProtNLM"/>
    </source>
</evidence>
<organism evidence="2 3">
    <name type="scientific">Bergeyella porcorum</name>
    <dbReference type="NCBI Taxonomy" id="1735111"/>
    <lineage>
        <taxon>Bacteria</taxon>
        <taxon>Pseudomonadati</taxon>
        <taxon>Bacteroidota</taxon>
        <taxon>Flavobacteriia</taxon>
        <taxon>Flavobacteriales</taxon>
        <taxon>Weeksellaceae</taxon>
        <taxon>Bergeyella</taxon>
    </lineage>
</organism>
<dbReference type="Gene3D" id="1.25.40.10">
    <property type="entry name" value="Tetratricopeptide repeat domain"/>
    <property type="match status" value="1"/>
</dbReference>
<reference evidence="2" key="1">
    <citation type="submission" date="2023-10" db="EMBL/GenBank/DDBJ databases">
        <title>Characterization and whole genome sequencing of a novel strain of Bergeyella porcorum QD2021 isolated from pig.</title>
        <authorList>
            <person name="Liu G."/>
            <person name="Chen C."/>
            <person name="Han X."/>
        </authorList>
    </citation>
    <scope>NUCLEOTIDE SEQUENCE</scope>
    <source>
        <strain evidence="2">QD2021</strain>
    </source>
</reference>
<keyword evidence="1" id="KW-0732">Signal</keyword>
<dbReference type="AlphaFoldDB" id="A0AAU0EZL4"/>
<dbReference type="SUPFAM" id="SSF48452">
    <property type="entry name" value="TPR-like"/>
    <property type="match status" value="1"/>
</dbReference>
<sequence length="429" mass="47355">MKRIILSLALVSATVSFAQKKEINAAFKAAESGDIAKTKSQVEAAEAAVANAGTVAPDLLEKLYYAKGLAQLKSGDVAGGAKSFAKISDLKTDKFSPSLTPKIVELVSPLVESSNKTAIEAYNAKNYATAANKFGEVYNLLKAAGQDNKQYLYYSAIAYALGEDRNNAISAYNELINSGYTGVTTKYLAKNKKSGNVEELDKASWDLMKKAGASADYTDFKTEVTKSVEEELYETNAQLLLDAERYDEAIELTKKGTQKFPKNAKLTEIQGMAYYKSGKTEQFMASLKDLVAKNPQDKISWYNLGVLASKDPSKKEEAESYFKKAVEIDSNYGPAYQNLTHMLMDLDNDGKHIDEYNALRKAGKAAEANKIIEARRERFRKALPYAEKWYATEPNNVDAVSLLKGLYQSTGNEAKFKEFKAKEEALQKK</sequence>
<dbReference type="Proteomes" id="UP001432059">
    <property type="component" value="Chromosome"/>
</dbReference>
<dbReference type="KEGG" id="bpor:BPO_0167"/>
<dbReference type="InterPro" id="IPR011990">
    <property type="entry name" value="TPR-like_helical_dom_sf"/>
</dbReference>
<feature type="signal peptide" evidence="1">
    <location>
        <begin position="1"/>
        <end position="18"/>
    </location>
</feature>
<proteinExistence type="predicted"/>
<dbReference type="RefSeq" id="WP_327984522.1">
    <property type="nucleotide sequence ID" value="NZ_CP136426.1"/>
</dbReference>
<accession>A0AAU0EZL4</accession>
<keyword evidence="3" id="KW-1185">Reference proteome</keyword>
<evidence type="ECO:0000313" key="3">
    <source>
        <dbReference type="Proteomes" id="UP001432059"/>
    </source>
</evidence>
<dbReference type="PANTHER" id="PTHR12558">
    <property type="entry name" value="CELL DIVISION CYCLE 16,23,27"/>
    <property type="match status" value="1"/>
</dbReference>
<dbReference type="PANTHER" id="PTHR12558:SF13">
    <property type="entry name" value="CELL DIVISION CYCLE PROTEIN 27 HOMOLOG"/>
    <property type="match status" value="1"/>
</dbReference>
<evidence type="ECO:0000256" key="1">
    <source>
        <dbReference type="SAM" id="SignalP"/>
    </source>
</evidence>
<gene>
    <name evidence="2" type="ORF">BPO_0167</name>
</gene>
<evidence type="ECO:0000313" key="2">
    <source>
        <dbReference type="EMBL" id="WOC50814.1"/>
    </source>
</evidence>
<name>A0AAU0EZL4_9FLAO</name>
<dbReference type="Pfam" id="PF14559">
    <property type="entry name" value="TPR_19"/>
    <property type="match status" value="1"/>
</dbReference>
<dbReference type="EMBL" id="CP136426">
    <property type="protein sequence ID" value="WOC50814.1"/>
    <property type="molecule type" value="Genomic_DNA"/>
</dbReference>
<protein>
    <recommendedName>
        <fullName evidence="4">Tetratricopeptide repeat protein</fullName>
    </recommendedName>
</protein>